<dbReference type="EMBL" id="CP113520">
    <property type="protein sequence ID" value="WAJ27146.1"/>
    <property type="molecule type" value="Genomic_DNA"/>
</dbReference>
<gene>
    <name evidence="1" type="ORF">OXU80_20150</name>
</gene>
<accession>A0ACD4NK58</accession>
<evidence type="ECO:0000313" key="1">
    <source>
        <dbReference type="EMBL" id="WAJ27146.1"/>
    </source>
</evidence>
<name>A0ACD4NK58_9HYPH</name>
<proteinExistence type="predicted"/>
<organism evidence="1 2">
    <name type="scientific">Antarcticirhabdus aurantiaca</name>
    <dbReference type="NCBI Taxonomy" id="2606717"/>
    <lineage>
        <taxon>Bacteria</taxon>
        <taxon>Pseudomonadati</taxon>
        <taxon>Pseudomonadota</taxon>
        <taxon>Alphaproteobacteria</taxon>
        <taxon>Hyphomicrobiales</taxon>
        <taxon>Aurantimonadaceae</taxon>
        <taxon>Antarcticirhabdus</taxon>
    </lineage>
</organism>
<evidence type="ECO:0000313" key="2">
    <source>
        <dbReference type="Proteomes" id="UP001163223"/>
    </source>
</evidence>
<dbReference type="Proteomes" id="UP001163223">
    <property type="component" value="Chromosome"/>
</dbReference>
<reference evidence="1" key="1">
    <citation type="submission" date="2022-11" db="EMBL/GenBank/DDBJ databases">
        <title>beta-Carotene-producing bacterium, Jeongeuplla avenae sp. nov., alleviates the salt stress of Arabidopsis seedlings.</title>
        <authorList>
            <person name="Jiang L."/>
            <person name="Lee J."/>
        </authorList>
    </citation>
    <scope>NUCLEOTIDE SEQUENCE</scope>
    <source>
        <strain evidence="1">DY_R2A_6</strain>
    </source>
</reference>
<sequence>MTVARLGLALRSNEEGIADLGMTADGNLELVADGEAVGQHARQRIMTFEGEWFIDTTCGVPWLEQIMGRQFDEALAESVIKTEILETDGVTGIEAFAMSFDRRTRGIHVARAVVATEHDEVAQV</sequence>
<protein>
    <submittedName>
        <fullName evidence="1">Uncharacterized protein</fullName>
    </submittedName>
</protein>
<keyword evidence="2" id="KW-1185">Reference proteome</keyword>